<dbReference type="AlphaFoldDB" id="A0A0F9FXP5"/>
<reference evidence="1" key="1">
    <citation type="journal article" date="2015" name="Nature">
        <title>Complex archaea that bridge the gap between prokaryotes and eukaryotes.</title>
        <authorList>
            <person name="Spang A."/>
            <person name="Saw J.H."/>
            <person name="Jorgensen S.L."/>
            <person name="Zaremba-Niedzwiedzka K."/>
            <person name="Martijn J."/>
            <person name="Lind A.E."/>
            <person name="van Eijk R."/>
            <person name="Schleper C."/>
            <person name="Guy L."/>
            <person name="Ettema T.J."/>
        </authorList>
    </citation>
    <scope>NUCLEOTIDE SEQUENCE</scope>
</reference>
<sequence>MTFLIGEQPRSKSKALILLMSMRTMVPPYRRQGWSVSCFGNKGHYWKDGSCPHVWGIRENLKTDWHRARLWFLPFGGPTNEYKRASRAKMVLRQEVAHA</sequence>
<name>A0A0F9FXP5_9ZZZZ</name>
<comment type="caution">
    <text evidence="1">The sequence shown here is derived from an EMBL/GenBank/DDBJ whole genome shotgun (WGS) entry which is preliminary data.</text>
</comment>
<dbReference type="EMBL" id="LAZR01030670">
    <property type="protein sequence ID" value="KKL55907.1"/>
    <property type="molecule type" value="Genomic_DNA"/>
</dbReference>
<protein>
    <submittedName>
        <fullName evidence="1">Uncharacterized protein</fullName>
    </submittedName>
</protein>
<evidence type="ECO:0000313" key="1">
    <source>
        <dbReference type="EMBL" id="KKL55907.1"/>
    </source>
</evidence>
<gene>
    <name evidence="1" type="ORF">LCGC14_2250740</name>
</gene>
<accession>A0A0F9FXP5</accession>
<proteinExistence type="predicted"/>
<organism evidence="1">
    <name type="scientific">marine sediment metagenome</name>
    <dbReference type="NCBI Taxonomy" id="412755"/>
    <lineage>
        <taxon>unclassified sequences</taxon>
        <taxon>metagenomes</taxon>
        <taxon>ecological metagenomes</taxon>
    </lineage>
</organism>